<dbReference type="PANTHER" id="PTHR12419">
    <property type="entry name" value="OTU DOMAIN CONTAINING PROTEIN"/>
    <property type="match status" value="1"/>
</dbReference>
<name>A0A976QSQ6_THEOR</name>
<dbReference type="AlphaFoldDB" id="A0A976QSQ6"/>
<feature type="domain" description="OTU" evidence="1">
    <location>
        <begin position="62"/>
        <end position="204"/>
    </location>
</feature>
<dbReference type="PROSITE" id="PS50802">
    <property type="entry name" value="OTU"/>
    <property type="match status" value="1"/>
</dbReference>
<evidence type="ECO:0000313" key="2">
    <source>
        <dbReference type="EMBL" id="UKJ90740.2"/>
    </source>
</evidence>
<evidence type="ECO:0000259" key="1">
    <source>
        <dbReference type="PROSITE" id="PS50802"/>
    </source>
</evidence>
<keyword evidence="2" id="KW-0378">Hydrolase</keyword>
<gene>
    <name evidence="2" type="ORF">MACJ_001674</name>
</gene>
<dbReference type="InterPro" id="IPR003323">
    <property type="entry name" value="OTU_dom"/>
</dbReference>
<dbReference type="Gene3D" id="3.90.70.80">
    <property type="match status" value="1"/>
</dbReference>
<dbReference type="InterPro" id="IPR050704">
    <property type="entry name" value="Peptidase_C85-like"/>
</dbReference>
<dbReference type="EC" id="3.4.19.12" evidence="2"/>
<proteinExistence type="predicted"/>
<dbReference type="InterPro" id="IPR038765">
    <property type="entry name" value="Papain-like_cys_pep_sf"/>
</dbReference>
<dbReference type="EMBL" id="CP056068">
    <property type="protein sequence ID" value="UKJ90740.2"/>
    <property type="molecule type" value="Genomic_DNA"/>
</dbReference>
<sequence>MDELGGFYRSEQVLSSAQRKKLKKKQRQYEEQLELDQRIDSKIKLGEEEFDLIRGRLAELGFKIHAIQPDGNCLFKSIEHQLKFYKESGLDVRCYSYKQLRQLSVDYLRDHKDDFKHFVANFSGDTQSDADGLFDSYCSKMEKDGEWGSEIELQALSQLLACRITVYNSATAIEYGNAGPFGVNVSFHRHQYVLGPHYNSVVPL</sequence>
<dbReference type="Pfam" id="PF02338">
    <property type="entry name" value="OTU"/>
    <property type="match status" value="1"/>
</dbReference>
<accession>A0A976QSQ6</accession>
<reference evidence="2" key="1">
    <citation type="submission" date="2022-07" db="EMBL/GenBank/DDBJ databases">
        <title>Evaluation of T. orientalis genome assembly methods using nanopore sequencing and analysis of variation between genomes.</title>
        <authorList>
            <person name="Yam J."/>
            <person name="Micallef M.L."/>
            <person name="Liu M."/>
            <person name="Djordjevic S.P."/>
            <person name="Bogema D.R."/>
            <person name="Jenkins C."/>
        </authorList>
    </citation>
    <scope>NUCLEOTIDE SEQUENCE</scope>
    <source>
        <strain evidence="2">Fish Creek</strain>
    </source>
</reference>
<dbReference type="OrthoDB" id="415023at2759"/>
<dbReference type="GO" id="GO:0004843">
    <property type="term" value="F:cysteine-type deubiquitinase activity"/>
    <property type="evidence" value="ECO:0007669"/>
    <property type="project" value="UniProtKB-EC"/>
</dbReference>
<evidence type="ECO:0000313" key="3">
    <source>
        <dbReference type="Proteomes" id="UP000244803"/>
    </source>
</evidence>
<organism evidence="2 3">
    <name type="scientific">Theileria orientalis</name>
    <dbReference type="NCBI Taxonomy" id="68886"/>
    <lineage>
        <taxon>Eukaryota</taxon>
        <taxon>Sar</taxon>
        <taxon>Alveolata</taxon>
        <taxon>Apicomplexa</taxon>
        <taxon>Aconoidasida</taxon>
        <taxon>Piroplasmida</taxon>
        <taxon>Theileriidae</taxon>
        <taxon>Theileria</taxon>
    </lineage>
</organism>
<dbReference type="Proteomes" id="UP000244803">
    <property type="component" value="Chromosome 2"/>
</dbReference>
<protein>
    <submittedName>
        <fullName evidence="2">Ubiquitinyl hydrolase 1</fullName>
        <ecNumber evidence="2">3.4.19.12</ecNumber>
    </submittedName>
</protein>
<dbReference type="GO" id="GO:0016579">
    <property type="term" value="P:protein deubiquitination"/>
    <property type="evidence" value="ECO:0007669"/>
    <property type="project" value="TreeGrafter"/>
</dbReference>
<dbReference type="CDD" id="cd22748">
    <property type="entry name" value="OTU_OTUD6-like"/>
    <property type="match status" value="1"/>
</dbReference>
<dbReference type="PANTHER" id="PTHR12419:SF10">
    <property type="entry name" value="DEUBIQUITINASE OTUD6B"/>
    <property type="match status" value="1"/>
</dbReference>
<dbReference type="SUPFAM" id="SSF54001">
    <property type="entry name" value="Cysteine proteinases"/>
    <property type="match status" value="1"/>
</dbReference>